<dbReference type="AlphaFoldDB" id="A0AAJ6P4T8"/>
<reference evidence="1" key="1">
    <citation type="journal article" date="2022" name="Front Environ Sci">
        <title>Complete genome sequence analysis of a novel alkane-degrading bacterial strain, Acinetobacter vivianii KJ-1, and its diesel degradation ability.</title>
        <authorList>
            <person name="Zhang Y."/>
            <person name="Song F."/>
            <person name="Wang J."/>
            <person name="Zhao Q."/>
            <person name="Zheng L."/>
            <person name="Wang Z."/>
            <person name="Zhang X."/>
            <person name="Gao Y."/>
            <person name="Chen G."/>
            <person name="Huang Y."/>
        </authorList>
    </citation>
    <scope>NUCLEOTIDE SEQUENCE</scope>
    <source>
        <strain evidence="1">KJ-1</strain>
    </source>
</reference>
<dbReference type="Proteomes" id="UP001199528">
    <property type="component" value="Chromosome"/>
</dbReference>
<evidence type="ECO:0000313" key="2">
    <source>
        <dbReference type="Proteomes" id="UP001199528"/>
    </source>
</evidence>
<gene>
    <name evidence="1" type="ORF">LF296_16355</name>
</gene>
<accession>A0AAJ6P4T8</accession>
<name>A0AAJ6P4T8_9GAMM</name>
<evidence type="ECO:0000313" key="1">
    <source>
        <dbReference type="EMBL" id="WDZ50858.1"/>
    </source>
</evidence>
<reference evidence="1" key="2">
    <citation type="submission" date="2023-02" db="EMBL/GenBank/DDBJ databases">
        <authorList>
            <person name="Huang Y."/>
            <person name="Zhang Y."/>
            <person name="Zhang T."/>
            <person name="Wang J."/>
        </authorList>
    </citation>
    <scope>NUCLEOTIDE SEQUENCE</scope>
    <source>
        <strain evidence="1">KJ-1</strain>
    </source>
</reference>
<protein>
    <submittedName>
        <fullName evidence="1">Uncharacterized protein</fullName>
    </submittedName>
</protein>
<proteinExistence type="predicted"/>
<sequence length="48" mass="5508">MIIPYQDFQMDRLQCLMTVKVTIQCTAHPPVKRTGNFDYVGSSDISQM</sequence>
<dbReference type="GeneID" id="300097267"/>
<dbReference type="EMBL" id="CP085083">
    <property type="protein sequence ID" value="WDZ50858.1"/>
    <property type="molecule type" value="Genomic_DNA"/>
</dbReference>
<dbReference type="KEGG" id="aviv:LF296_16355"/>
<organism evidence="1 2">
    <name type="scientific">Acinetobacter vivianii</name>
    <dbReference type="NCBI Taxonomy" id="1776742"/>
    <lineage>
        <taxon>Bacteria</taxon>
        <taxon>Pseudomonadati</taxon>
        <taxon>Pseudomonadota</taxon>
        <taxon>Gammaproteobacteria</taxon>
        <taxon>Moraxellales</taxon>
        <taxon>Moraxellaceae</taxon>
        <taxon>Acinetobacter</taxon>
    </lineage>
</organism>
<dbReference type="RefSeq" id="WP_004637771.1">
    <property type="nucleotide sequence ID" value="NZ_CP085083.1"/>
</dbReference>